<feature type="domain" description="Cytochrome b5 heme-binding" evidence="2">
    <location>
        <begin position="16"/>
        <end position="112"/>
    </location>
</feature>
<organism evidence="3 4">
    <name type="scientific">Thelephora terrestris</name>
    <dbReference type="NCBI Taxonomy" id="56493"/>
    <lineage>
        <taxon>Eukaryota</taxon>
        <taxon>Fungi</taxon>
        <taxon>Dikarya</taxon>
        <taxon>Basidiomycota</taxon>
        <taxon>Agaricomycotina</taxon>
        <taxon>Agaricomycetes</taxon>
        <taxon>Thelephorales</taxon>
        <taxon>Thelephoraceae</taxon>
        <taxon>Thelephora</taxon>
    </lineage>
</organism>
<dbReference type="FunFam" id="3.10.120.10:FF:000003">
    <property type="entry name" value="membrane-associated progesterone receptor component 1"/>
    <property type="match status" value="1"/>
</dbReference>
<accession>A0A9P6L202</accession>
<dbReference type="OrthoDB" id="899at2759"/>
<comment type="similarity">
    <text evidence="1">Belongs to the cytochrome b5 family. MAPR subfamily.</text>
</comment>
<dbReference type="Pfam" id="PF00173">
    <property type="entry name" value="Cyt-b5"/>
    <property type="match status" value="1"/>
</dbReference>
<name>A0A9P6L202_9AGAM</name>
<dbReference type="GO" id="GO:0020037">
    <property type="term" value="F:heme binding"/>
    <property type="evidence" value="ECO:0007669"/>
    <property type="project" value="UniProtKB-ARBA"/>
</dbReference>
<dbReference type="SMART" id="SM01117">
    <property type="entry name" value="Cyt-b5"/>
    <property type="match status" value="1"/>
</dbReference>
<dbReference type="Proteomes" id="UP000736335">
    <property type="component" value="Unassembled WGS sequence"/>
</dbReference>
<reference evidence="3" key="1">
    <citation type="journal article" date="2020" name="Nat. Commun.">
        <title>Large-scale genome sequencing of mycorrhizal fungi provides insights into the early evolution of symbiotic traits.</title>
        <authorList>
            <person name="Miyauchi S."/>
            <person name="Kiss E."/>
            <person name="Kuo A."/>
            <person name="Drula E."/>
            <person name="Kohler A."/>
            <person name="Sanchez-Garcia M."/>
            <person name="Morin E."/>
            <person name="Andreopoulos B."/>
            <person name="Barry K.W."/>
            <person name="Bonito G."/>
            <person name="Buee M."/>
            <person name="Carver A."/>
            <person name="Chen C."/>
            <person name="Cichocki N."/>
            <person name="Clum A."/>
            <person name="Culley D."/>
            <person name="Crous P.W."/>
            <person name="Fauchery L."/>
            <person name="Girlanda M."/>
            <person name="Hayes R.D."/>
            <person name="Keri Z."/>
            <person name="LaButti K."/>
            <person name="Lipzen A."/>
            <person name="Lombard V."/>
            <person name="Magnuson J."/>
            <person name="Maillard F."/>
            <person name="Murat C."/>
            <person name="Nolan M."/>
            <person name="Ohm R.A."/>
            <person name="Pangilinan J."/>
            <person name="Pereira M.F."/>
            <person name="Perotto S."/>
            <person name="Peter M."/>
            <person name="Pfister S."/>
            <person name="Riley R."/>
            <person name="Sitrit Y."/>
            <person name="Stielow J.B."/>
            <person name="Szollosi G."/>
            <person name="Zifcakova L."/>
            <person name="Stursova M."/>
            <person name="Spatafora J.W."/>
            <person name="Tedersoo L."/>
            <person name="Vaario L.M."/>
            <person name="Yamada A."/>
            <person name="Yan M."/>
            <person name="Wang P."/>
            <person name="Xu J."/>
            <person name="Bruns T."/>
            <person name="Baldrian P."/>
            <person name="Vilgalys R."/>
            <person name="Dunand C."/>
            <person name="Henrissat B."/>
            <person name="Grigoriev I.V."/>
            <person name="Hibbett D."/>
            <person name="Nagy L.G."/>
            <person name="Martin F.M."/>
        </authorList>
    </citation>
    <scope>NUCLEOTIDE SEQUENCE</scope>
    <source>
        <strain evidence="3">UH-Tt-Lm1</strain>
    </source>
</reference>
<dbReference type="InterPro" id="IPR036400">
    <property type="entry name" value="Cyt_B5-like_heme/steroid_sf"/>
</dbReference>
<evidence type="ECO:0000256" key="1">
    <source>
        <dbReference type="ARBA" id="ARBA00038357"/>
    </source>
</evidence>
<evidence type="ECO:0000313" key="3">
    <source>
        <dbReference type="EMBL" id="KAF9778664.1"/>
    </source>
</evidence>
<dbReference type="InterPro" id="IPR001199">
    <property type="entry name" value="Cyt_B5-like_heme/steroid-bd"/>
</dbReference>
<evidence type="ECO:0000313" key="4">
    <source>
        <dbReference type="Proteomes" id="UP000736335"/>
    </source>
</evidence>
<proteinExistence type="inferred from homology"/>
<sequence>MQPPKDDLAEPLDIPYTREQLREFDGSDPTKPIYVAIKGTIFDVSKKVDVYGKGKSYNLFAGKDASKALGMSSLNSEDAVSDYSTLSDDDRKVLEEWYSFFKKRYNVVGKVVDLPPQGASL</sequence>
<evidence type="ECO:0000259" key="2">
    <source>
        <dbReference type="SMART" id="SM01117"/>
    </source>
</evidence>
<dbReference type="SUPFAM" id="SSF55856">
    <property type="entry name" value="Cytochrome b5-like heme/steroid binding domain"/>
    <property type="match status" value="1"/>
</dbReference>
<reference evidence="3" key="2">
    <citation type="submission" date="2020-11" db="EMBL/GenBank/DDBJ databases">
        <authorList>
            <consortium name="DOE Joint Genome Institute"/>
            <person name="Kuo A."/>
            <person name="Miyauchi S."/>
            <person name="Kiss E."/>
            <person name="Drula E."/>
            <person name="Kohler A."/>
            <person name="Sanchez-Garcia M."/>
            <person name="Andreopoulos B."/>
            <person name="Barry K.W."/>
            <person name="Bonito G."/>
            <person name="Buee M."/>
            <person name="Carver A."/>
            <person name="Chen C."/>
            <person name="Cichocki N."/>
            <person name="Clum A."/>
            <person name="Culley D."/>
            <person name="Crous P.W."/>
            <person name="Fauchery L."/>
            <person name="Girlanda M."/>
            <person name="Hayes R."/>
            <person name="Keri Z."/>
            <person name="Labutti K."/>
            <person name="Lipzen A."/>
            <person name="Lombard V."/>
            <person name="Magnuson J."/>
            <person name="Maillard F."/>
            <person name="Morin E."/>
            <person name="Murat C."/>
            <person name="Nolan M."/>
            <person name="Ohm R."/>
            <person name="Pangilinan J."/>
            <person name="Pereira M."/>
            <person name="Perotto S."/>
            <person name="Peter M."/>
            <person name="Riley R."/>
            <person name="Sitrit Y."/>
            <person name="Stielow B."/>
            <person name="Szollosi G."/>
            <person name="Zifcakova L."/>
            <person name="Stursova M."/>
            <person name="Spatafora J.W."/>
            <person name="Tedersoo L."/>
            <person name="Vaario L.-M."/>
            <person name="Yamada A."/>
            <person name="Yan M."/>
            <person name="Wang P."/>
            <person name="Xu J."/>
            <person name="Bruns T."/>
            <person name="Baldrian P."/>
            <person name="Vilgalys R."/>
            <person name="Henrissat B."/>
            <person name="Grigoriev I.V."/>
            <person name="Hibbett D."/>
            <person name="Nagy L.G."/>
            <person name="Martin F.M."/>
        </authorList>
    </citation>
    <scope>NUCLEOTIDE SEQUENCE</scope>
    <source>
        <strain evidence="3">UH-Tt-Lm1</strain>
    </source>
</reference>
<dbReference type="GO" id="GO:0016020">
    <property type="term" value="C:membrane"/>
    <property type="evidence" value="ECO:0007669"/>
    <property type="project" value="TreeGrafter"/>
</dbReference>
<dbReference type="GO" id="GO:0005783">
    <property type="term" value="C:endoplasmic reticulum"/>
    <property type="evidence" value="ECO:0007669"/>
    <property type="project" value="TreeGrafter"/>
</dbReference>
<comment type="caution">
    <text evidence="3">The sequence shown here is derived from an EMBL/GenBank/DDBJ whole genome shotgun (WGS) entry which is preliminary data.</text>
</comment>
<dbReference type="EMBL" id="WIUZ02000022">
    <property type="protein sequence ID" value="KAF9778664.1"/>
    <property type="molecule type" value="Genomic_DNA"/>
</dbReference>
<dbReference type="PANTHER" id="PTHR10281:SF115">
    <property type="entry name" value="BINDING PROTEIN, PUTATIVE (AFU_ORTHOLOGUE AFUA_4G06240)-RELATED"/>
    <property type="match status" value="1"/>
</dbReference>
<dbReference type="InterPro" id="IPR050577">
    <property type="entry name" value="MAPR/NEUFC/NENF-like"/>
</dbReference>
<dbReference type="AlphaFoldDB" id="A0A9P6L202"/>
<gene>
    <name evidence="3" type="ORF">BJ322DRAFT_1102036</name>
</gene>
<protein>
    <submittedName>
        <fullName evidence="3">Progesterone binding protein</fullName>
    </submittedName>
</protein>
<dbReference type="Gene3D" id="3.10.120.10">
    <property type="entry name" value="Cytochrome b5-like heme/steroid binding domain"/>
    <property type="match status" value="1"/>
</dbReference>
<dbReference type="PANTHER" id="PTHR10281">
    <property type="entry name" value="MEMBRANE-ASSOCIATED PROGESTERONE RECEPTOR COMPONENT-RELATED"/>
    <property type="match status" value="1"/>
</dbReference>
<keyword evidence="4" id="KW-1185">Reference proteome</keyword>